<name>A0AA37IK22_9BURK</name>
<comment type="caution">
    <text evidence="1">The sequence shown here is derived from an EMBL/GenBank/DDBJ whole genome shotgun (WGS) entry which is preliminary data.</text>
</comment>
<organism evidence="1 2">
    <name type="scientific">Caballeronia novacaledonica</name>
    <dbReference type="NCBI Taxonomy" id="1544861"/>
    <lineage>
        <taxon>Bacteria</taxon>
        <taxon>Pseudomonadati</taxon>
        <taxon>Pseudomonadota</taxon>
        <taxon>Betaproteobacteria</taxon>
        <taxon>Burkholderiales</taxon>
        <taxon>Burkholderiaceae</taxon>
        <taxon>Caballeronia</taxon>
    </lineage>
</organism>
<dbReference type="RefSeq" id="WP_238218317.1">
    <property type="nucleotide sequence ID" value="NZ_BPUS01000045.1"/>
</dbReference>
<accession>A0AA37IK22</accession>
<protein>
    <submittedName>
        <fullName evidence="1">Uncharacterized protein</fullName>
    </submittedName>
</protein>
<sequence>MAFLTASKPSVASNRDPEISPIKSRLALGRKALAEAKLFHCRPQAFGRGPTVYGIDLSGVKNGGDAMTAQNARKVSQL</sequence>
<dbReference type="EMBL" id="BPUS01000045">
    <property type="protein sequence ID" value="GJH30758.1"/>
    <property type="molecule type" value="Genomic_DNA"/>
</dbReference>
<evidence type="ECO:0000313" key="1">
    <source>
        <dbReference type="EMBL" id="GJH30758.1"/>
    </source>
</evidence>
<proteinExistence type="predicted"/>
<evidence type="ECO:0000313" key="2">
    <source>
        <dbReference type="Proteomes" id="UP001055111"/>
    </source>
</evidence>
<gene>
    <name evidence="1" type="ORF">CBA19CS42_39600</name>
</gene>
<reference evidence="1" key="1">
    <citation type="submission" date="2022-09" db="EMBL/GenBank/DDBJ databases">
        <title>Isolation and characterization of 3-chlorobenzoate degrading bacteria from soils in Shizuoka.</title>
        <authorList>
            <person name="Ifat A."/>
            <person name="Ogawa N."/>
            <person name="Kimbara K."/>
            <person name="Moriuchi R."/>
            <person name="Dohra H."/>
            <person name="Shintani M."/>
        </authorList>
    </citation>
    <scope>NUCLEOTIDE SEQUENCE</scope>
    <source>
        <strain evidence="1">19CS4-2</strain>
    </source>
</reference>
<dbReference type="Proteomes" id="UP001055111">
    <property type="component" value="Unassembled WGS sequence"/>
</dbReference>
<dbReference type="AlphaFoldDB" id="A0AA37IK22"/>